<evidence type="ECO:0000313" key="3">
    <source>
        <dbReference type="Proteomes" id="UP000308730"/>
    </source>
</evidence>
<reference evidence="2 3" key="1">
    <citation type="submission" date="2019-02" db="EMBL/GenBank/DDBJ databases">
        <title>Genome sequencing of the rare red list fungi Antrodiella citrinella (Flaviporus citrinellus).</title>
        <authorList>
            <person name="Buettner E."/>
            <person name="Kellner H."/>
        </authorList>
    </citation>
    <scope>NUCLEOTIDE SEQUENCE [LARGE SCALE GENOMIC DNA]</scope>
    <source>
        <strain evidence="2 3">DSM 108506</strain>
    </source>
</reference>
<feature type="compositionally biased region" description="Polar residues" evidence="1">
    <location>
        <begin position="50"/>
        <end position="61"/>
    </location>
</feature>
<feature type="compositionally biased region" description="Basic and acidic residues" evidence="1">
    <location>
        <begin position="12"/>
        <end position="33"/>
    </location>
</feature>
<comment type="caution">
    <text evidence="2">The sequence shown here is derived from an EMBL/GenBank/DDBJ whole genome shotgun (WGS) entry which is preliminary data.</text>
</comment>
<feature type="region of interest" description="Disordered" evidence="1">
    <location>
        <begin position="1"/>
        <end position="61"/>
    </location>
</feature>
<evidence type="ECO:0000313" key="2">
    <source>
        <dbReference type="EMBL" id="THH27092.1"/>
    </source>
</evidence>
<feature type="compositionally biased region" description="Low complexity" evidence="1">
    <location>
        <begin position="34"/>
        <end position="49"/>
    </location>
</feature>
<gene>
    <name evidence="2" type="ORF">EUX98_g7097</name>
</gene>
<dbReference type="EMBL" id="SGPM01000281">
    <property type="protein sequence ID" value="THH27092.1"/>
    <property type="molecule type" value="Genomic_DNA"/>
</dbReference>
<proteinExistence type="predicted"/>
<dbReference type="Proteomes" id="UP000308730">
    <property type="component" value="Unassembled WGS sequence"/>
</dbReference>
<keyword evidence="3" id="KW-1185">Reference proteome</keyword>
<name>A0A4S4MMK5_9APHY</name>
<sequence>MSKPIPRRTPAVKKEMDKREKRRKEIEKCRHEAAAAAAASGSTTANNNTPVQSLSSFEHAH</sequence>
<accession>A0A4S4MMK5</accession>
<protein>
    <submittedName>
        <fullName evidence="2">Uncharacterized protein</fullName>
    </submittedName>
</protein>
<dbReference type="AlphaFoldDB" id="A0A4S4MMK5"/>
<organism evidence="2 3">
    <name type="scientific">Antrodiella citrinella</name>
    <dbReference type="NCBI Taxonomy" id="2447956"/>
    <lineage>
        <taxon>Eukaryota</taxon>
        <taxon>Fungi</taxon>
        <taxon>Dikarya</taxon>
        <taxon>Basidiomycota</taxon>
        <taxon>Agaricomycotina</taxon>
        <taxon>Agaricomycetes</taxon>
        <taxon>Polyporales</taxon>
        <taxon>Steccherinaceae</taxon>
        <taxon>Antrodiella</taxon>
    </lineage>
</organism>
<evidence type="ECO:0000256" key="1">
    <source>
        <dbReference type="SAM" id="MobiDB-lite"/>
    </source>
</evidence>